<sequence>MLEIKNLTMSYKNKLVLDKLNLSFEKGKVIGLLGPNGSGKTTLLRILAGLEKNYAGEVKIGGENPNHLTKSFVSYQPDHLPLDKSYNLLKISNLYGEFFEDFSKEKFEKIIRDFKLDMNMKIKNMSKGMKDKVQIALTLSRKSDLYLLDEPMSGIDPASRKKIMDVIIDNFDSEGLMIISTHLISQIERLLDEVVFISDGKIILEENIDDLRQKHKMGVEEYFEEVFNV</sequence>
<accession>A0A2N6UI49</accession>
<reference evidence="4 5" key="1">
    <citation type="submission" date="2017-09" db="EMBL/GenBank/DDBJ databases">
        <title>Bacterial strain isolated from the female urinary microbiota.</title>
        <authorList>
            <person name="Thomas-White K."/>
            <person name="Kumar N."/>
            <person name="Forster S."/>
            <person name="Putonti C."/>
            <person name="Lawley T."/>
            <person name="Wolfe A.J."/>
        </authorList>
    </citation>
    <scope>NUCLEOTIDE SEQUENCE [LARGE SCALE GENOMIC DNA]</scope>
    <source>
        <strain evidence="4 5">UMB0204</strain>
    </source>
</reference>
<evidence type="ECO:0000313" key="4">
    <source>
        <dbReference type="EMBL" id="PMC81204.1"/>
    </source>
</evidence>
<dbReference type="PROSITE" id="PS50893">
    <property type="entry name" value="ABC_TRANSPORTER_2"/>
    <property type="match status" value="1"/>
</dbReference>
<dbReference type="PANTHER" id="PTHR43158">
    <property type="entry name" value="SKFA PEPTIDE EXPORT ATP-BINDING PROTEIN SKFE"/>
    <property type="match status" value="1"/>
</dbReference>
<dbReference type="InterPro" id="IPR003439">
    <property type="entry name" value="ABC_transporter-like_ATP-bd"/>
</dbReference>
<dbReference type="PANTHER" id="PTHR43158:SF1">
    <property type="entry name" value="ABC TRANSPORTER, ATP-BINDING PROTEIN"/>
    <property type="match status" value="1"/>
</dbReference>
<dbReference type="InterPro" id="IPR027417">
    <property type="entry name" value="P-loop_NTPase"/>
</dbReference>
<dbReference type="AlphaFoldDB" id="A0A2N6UI49"/>
<dbReference type="SUPFAM" id="SSF52540">
    <property type="entry name" value="P-loop containing nucleoside triphosphate hydrolases"/>
    <property type="match status" value="1"/>
</dbReference>
<feature type="domain" description="ABC transporter" evidence="3">
    <location>
        <begin position="2"/>
        <end position="224"/>
    </location>
</feature>
<dbReference type="GeneID" id="84578875"/>
<dbReference type="SMART" id="SM00382">
    <property type="entry name" value="AAA"/>
    <property type="match status" value="1"/>
</dbReference>
<name>A0A2N6UI49_9FIRM</name>
<evidence type="ECO:0000256" key="2">
    <source>
        <dbReference type="ARBA" id="ARBA00022840"/>
    </source>
</evidence>
<dbReference type="InterPro" id="IPR003593">
    <property type="entry name" value="AAA+_ATPase"/>
</dbReference>
<dbReference type="Proteomes" id="UP000235658">
    <property type="component" value="Unassembled WGS sequence"/>
</dbReference>
<dbReference type="Gene3D" id="3.40.50.300">
    <property type="entry name" value="P-loop containing nucleotide triphosphate hydrolases"/>
    <property type="match status" value="1"/>
</dbReference>
<keyword evidence="1" id="KW-0547">Nucleotide-binding</keyword>
<dbReference type="GO" id="GO:0016887">
    <property type="term" value="F:ATP hydrolysis activity"/>
    <property type="evidence" value="ECO:0007669"/>
    <property type="project" value="InterPro"/>
</dbReference>
<organism evidence="4 5">
    <name type="scientific">Anaerococcus hydrogenalis</name>
    <dbReference type="NCBI Taxonomy" id="33029"/>
    <lineage>
        <taxon>Bacteria</taxon>
        <taxon>Bacillati</taxon>
        <taxon>Bacillota</taxon>
        <taxon>Tissierellia</taxon>
        <taxon>Tissierellales</taxon>
        <taxon>Peptoniphilaceae</taxon>
        <taxon>Anaerococcus</taxon>
    </lineage>
</organism>
<keyword evidence="2 4" id="KW-0067">ATP-binding</keyword>
<evidence type="ECO:0000313" key="5">
    <source>
        <dbReference type="Proteomes" id="UP000235658"/>
    </source>
</evidence>
<dbReference type="GO" id="GO:0005524">
    <property type="term" value="F:ATP binding"/>
    <property type="evidence" value="ECO:0007669"/>
    <property type="project" value="UniProtKB-KW"/>
</dbReference>
<evidence type="ECO:0000256" key="1">
    <source>
        <dbReference type="ARBA" id="ARBA00022741"/>
    </source>
</evidence>
<dbReference type="RefSeq" id="WP_102198247.1">
    <property type="nucleotide sequence ID" value="NZ_CAUPDS010000003.1"/>
</dbReference>
<comment type="caution">
    <text evidence="4">The sequence shown here is derived from an EMBL/GenBank/DDBJ whole genome shotgun (WGS) entry which is preliminary data.</text>
</comment>
<dbReference type="EMBL" id="PNHP01000004">
    <property type="protein sequence ID" value="PMC81204.1"/>
    <property type="molecule type" value="Genomic_DNA"/>
</dbReference>
<dbReference type="Pfam" id="PF00005">
    <property type="entry name" value="ABC_tran"/>
    <property type="match status" value="1"/>
</dbReference>
<proteinExistence type="predicted"/>
<evidence type="ECO:0000259" key="3">
    <source>
        <dbReference type="PROSITE" id="PS50893"/>
    </source>
</evidence>
<gene>
    <name evidence="4" type="ORF">CJ192_06720</name>
</gene>
<dbReference type="CDD" id="cd03230">
    <property type="entry name" value="ABC_DR_subfamily_A"/>
    <property type="match status" value="1"/>
</dbReference>
<protein>
    <submittedName>
        <fullName evidence="4">ABC transporter ATP-binding protein</fullName>
    </submittedName>
</protein>